<keyword evidence="3" id="KW-1185">Reference proteome</keyword>
<evidence type="ECO:0000313" key="2">
    <source>
        <dbReference type="EMBL" id="KAF8479544.1"/>
    </source>
</evidence>
<gene>
    <name evidence="2" type="ORF">DFH94DRAFT_692971</name>
</gene>
<comment type="caution">
    <text evidence="2">The sequence shown here is derived from an EMBL/GenBank/DDBJ whole genome shotgun (WGS) entry which is preliminary data.</text>
</comment>
<dbReference type="Proteomes" id="UP000759537">
    <property type="component" value="Unassembled WGS sequence"/>
</dbReference>
<name>A0A9P5MV17_9AGAM</name>
<proteinExistence type="predicted"/>
<accession>A0A9P5MV17</accession>
<sequence>MVTAISMLTRLDCLVLGFESPRSCPDWASRCLPPPTRSVLPVLTYFGFKGVCKYLEDLVAHIDGPRLNKLEVTFFNQIVFDTPQFIQFISRTPNLETFEKAQVVFQYGAWYYGDASAASVNLSSRTSGYRNVSVRIPCIELDWQVLSMEQICTLCLPPLSTLEDIYIYKCPYSQLDWQDNIENMLWLELLHPFNSVKNLYLSKEFMLCIGPALQELVGVSVTVLPALQNIFLEGL</sequence>
<organism evidence="2 3">
    <name type="scientific">Russula ochroleuca</name>
    <dbReference type="NCBI Taxonomy" id="152965"/>
    <lineage>
        <taxon>Eukaryota</taxon>
        <taxon>Fungi</taxon>
        <taxon>Dikarya</taxon>
        <taxon>Basidiomycota</taxon>
        <taxon>Agaricomycotina</taxon>
        <taxon>Agaricomycetes</taxon>
        <taxon>Russulales</taxon>
        <taxon>Russulaceae</taxon>
        <taxon>Russula</taxon>
    </lineage>
</organism>
<feature type="signal peptide" evidence="1">
    <location>
        <begin position="1"/>
        <end position="17"/>
    </location>
</feature>
<dbReference type="OrthoDB" id="3254667at2759"/>
<evidence type="ECO:0000313" key="3">
    <source>
        <dbReference type="Proteomes" id="UP000759537"/>
    </source>
</evidence>
<reference evidence="2" key="2">
    <citation type="journal article" date="2020" name="Nat. Commun.">
        <title>Large-scale genome sequencing of mycorrhizal fungi provides insights into the early evolution of symbiotic traits.</title>
        <authorList>
            <person name="Miyauchi S."/>
            <person name="Kiss E."/>
            <person name="Kuo A."/>
            <person name="Drula E."/>
            <person name="Kohler A."/>
            <person name="Sanchez-Garcia M."/>
            <person name="Morin E."/>
            <person name="Andreopoulos B."/>
            <person name="Barry K.W."/>
            <person name="Bonito G."/>
            <person name="Buee M."/>
            <person name="Carver A."/>
            <person name="Chen C."/>
            <person name="Cichocki N."/>
            <person name="Clum A."/>
            <person name="Culley D."/>
            <person name="Crous P.W."/>
            <person name="Fauchery L."/>
            <person name="Girlanda M."/>
            <person name="Hayes R.D."/>
            <person name="Keri Z."/>
            <person name="LaButti K."/>
            <person name="Lipzen A."/>
            <person name="Lombard V."/>
            <person name="Magnuson J."/>
            <person name="Maillard F."/>
            <person name="Murat C."/>
            <person name="Nolan M."/>
            <person name="Ohm R.A."/>
            <person name="Pangilinan J."/>
            <person name="Pereira M.F."/>
            <person name="Perotto S."/>
            <person name="Peter M."/>
            <person name="Pfister S."/>
            <person name="Riley R."/>
            <person name="Sitrit Y."/>
            <person name="Stielow J.B."/>
            <person name="Szollosi G."/>
            <person name="Zifcakova L."/>
            <person name="Stursova M."/>
            <person name="Spatafora J.W."/>
            <person name="Tedersoo L."/>
            <person name="Vaario L.M."/>
            <person name="Yamada A."/>
            <person name="Yan M."/>
            <person name="Wang P."/>
            <person name="Xu J."/>
            <person name="Bruns T."/>
            <person name="Baldrian P."/>
            <person name="Vilgalys R."/>
            <person name="Dunand C."/>
            <person name="Henrissat B."/>
            <person name="Grigoriev I.V."/>
            <person name="Hibbett D."/>
            <person name="Nagy L.G."/>
            <person name="Martin F.M."/>
        </authorList>
    </citation>
    <scope>NUCLEOTIDE SEQUENCE</scope>
    <source>
        <strain evidence="2">Prilba</strain>
    </source>
</reference>
<dbReference type="EMBL" id="WHVB01000009">
    <property type="protein sequence ID" value="KAF8479544.1"/>
    <property type="molecule type" value="Genomic_DNA"/>
</dbReference>
<reference evidence="2" key="1">
    <citation type="submission" date="2019-10" db="EMBL/GenBank/DDBJ databases">
        <authorList>
            <consortium name="DOE Joint Genome Institute"/>
            <person name="Kuo A."/>
            <person name="Miyauchi S."/>
            <person name="Kiss E."/>
            <person name="Drula E."/>
            <person name="Kohler A."/>
            <person name="Sanchez-Garcia M."/>
            <person name="Andreopoulos B."/>
            <person name="Barry K.W."/>
            <person name="Bonito G."/>
            <person name="Buee M."/>
            <person name="Carver A."/>
            <person name="Chen C."/>
            <person name="Cichocki N."/>
            <person name="Clum A."/>
            <person name="Culley D."/>
            <person name="Crous P.W."/>
            <person name="Fauchery L."/>
            <person name="Girlanda M."/>
            <person name="Hayes R."/>
            <person name="Keri Z."/>
            <person name="LaButti K."/>
            <person name="Lipzen A."/>
            <person name="Lombard V."/>
            <person name="Magnuson J."/>
            <person name="Maillard F."/>
            <person name="Morin E."/>
            <person name="Murat C."/>
            <person name="Nolan M."/>
            <person name="Ohm R."/>
            <person name="Pangilinan J."/>
            <person name="Pereira M."/>
            <person name="Perotto S."/>
            <person name="Peter M."/>
            <person name="Riley R."/>
            <person name="Sitrit Y."/>
            <person name="Stielow B."/>
            <person name="Szollosi G."/>
            <person name="Zifcakova L."/>
            <person name="Stursova M."/>
            <person name="Spatafora J.W."/>
            <person name="Tedersoo L."/>
            <person name="Vaario L.-M."/>
            <person name="Yamada A."/>
            <person name="Yan M."/>
            <person name="Wang P."/>
            <person name="Xu J."/>
            <person name="Bruns T."/>
            <person name="Baldrian P."/>
            <person name="Vilgalys R."/>
            <person name="Henrissat B."/>
            <person name="Grigoriev I.V."/>
            <person name="Hibbett D."/>
            <person name="Nagy L.G."/>
            <person name="Martin F.M."/>
        </authorList>
    </citation>
    <scope>NUCLEOTIDE SEQUENCE</scope>
    <source>
        <strain evidence="2">Prilba</strain>
    </source>
</reference>
<protein>
    <submittedName>
        <fullName evidence="2">Uncharacterized protein</fullName>
    </submittedName>
</protein>
<dbReference type="AlphaFoldDB" id="A0A9P5MV17"/>
<evidence type="ECO:0000256" key="1">
    <source>
        <dbReference type="SAM" id="SignalP"/>
    </source>
</evidence>
<keyword evidence="1" id="KW-0732">Signal</keyword>
<feature type="chain" id="PRO_5040224868" evidence="1">
    <location>
        <begin position="18"/>
        <end position="235"/>
    </location>
</feature>